<proteinExistence type="predicted"/>
<gene>
    <name evidence="1" type="ORF">PALI_a0752</name>
</gene>
<dbReference type="Proteomes" id="UP000648482">
    <property type="component" value="Unassembled WGS sequence"/>
</dbReference>
<accession>A0ABR9DYX1</accession>
<protein>
    <submittedName>
        <fullName evidence="1">Uncharacterized protein</fullName>
    </submittedName>
</protein>
<keyword evidence="2" id="KW-1185">Reference proteome</keyword>
<evidence type="ECO:0000313" key="1">
    <source>
        <dbReference type="EMBL" id="MBE0359487.1"/>
    </source>
</evidence>
<reference evidence="1 2" key="1">
    <citation type="submission" date="2015-06" db="EMBL/GenBank/DDBJ databases">
        <title>Genome sequence of Pseudoalteromonas aliena.</title>
        <authorList>
            <person name="Xie B.-B."/>
            <person name="Rong J.-C."/>
            <person name="Qin Q.-L."/>
            <person name="Zhang Y.-Z."/>
        </authorList>
    </citation>
    <scope>NUCLEOTIDE SEQUENCE [LARGE SCALE GENOMIC DNA]</scope>
    <source>
        <strain evidence="1 2">SW19</strain>
    </source>
</reference>
<dbReference type="EMBL" id="AQGU01000025">
    <property type="protein sequence ID" value="MBE0359487.1"/>
    <property type="molecule type" value="Genomic_DNA"/>
</dbReference>
<organism evidence="1 2">
    <name type="scientific">Pseudoalteromonas aliena SW19</name>
    <dbReference type="NCBI Taxonomy" id="1314866"/>
    <lineage>
        <taxon>Bacteria</taxon>
        <taxon>Pseudomonadati</taxon>
        <taxon>Pseudomonadota</taxon>
        <taxon>Gammaproteobacteria</taxon>
        <taxon>Alteromonadales</taxon>
        <taxon>Pseudoalteromonadaceae</taxon>
        <taxon>Pseudoalteromonas</taxon>
    </lineage>
</organism>
<name>A0ABR9DYX1_9GAMM</name>
<sequence length="45" mass="5006">MVLKLIPRLAKKVMPAITNTRACLSFCVEFTAKCLVFRQSSAYGV</sequence>
<comment type="caution">
    <text evidence="1">The sequence shown here is derived from an EMBL/GenBank/DDBJ whole genome shotgun (WGS) entry which is preliminary data.</text>
</comment>
<evidence type="ECO:0000313" key="2">
    <source>
        <dbReference type="Proteomes" id="UP000648482"/>
    </source>
</evidence>